<dbReference type="Gene3D" id="1.10.357.10">
    <property type="entry name" value="Tetracycline Repressor, domain 2"/>
    <property type="match status" value="1"/>
</dbReference>
<keyword evidence="7" id="KW-1185">Reference proteome</keyword>
<dbReference type="PROSITE" id="PS01081">
    <property type="entry name" value="HTH_TETR_1"/>
    <property type="match status" value="1"/>
</dbReference>
<evidence type="ECO:0000259" key="5">
    <source>
        <dbReference type="PROSITE" id="PS50977"/>
    </source>
</evidence>
<dbReference type="InterPro" id="IPR050109">
    <property type="entry name" value="HTH-type_TetR-like_transc_reg"/>
</dbReference>
<protein>
    <submittedName>
        <fullName evidence="6">TetR/AcrR family transcriptional regulator</fullName>
    </submittedName>
</protein>
<dbReference type="Proteomes" id="UP000636505">
    <property type="component" value="Unassembled WGS sequence"/>
</dbReference>
<evidence type="ECO:0000256" key="2">
    <source>
        <dbReference type="ARBA" id="ARBA00023125"/>
    </source>
</evidence>
<evidence type="ECO:0000256" key="3">
    <source>
        <dbReference type="ARBA" id="ARBA00023163"/>
    </source>
</evidence>
<dbReference type="FunFam" id="1.10.10.60:FF:000141">
    <property type="entry name" value="TetR family transcriptional regulator"/>
    <property type="match status" value="1"/>
</dbReference>
<keyword evidence="3" id="KW-0804">Transcription</keyword>
<accession>A0A8J7AIP8</accession>
<dbReference type="GO" id="GO:0045892">
    <property type="term" value="P:negative regulation of DNA-templated transcription"/>
    <property type="evidence" value="ECO:0007669"/>
    <property type="project" value="UniProtKB-ARBA"/>
</dbReference>
<dbReference type="SUPFAM" id="SSF48498">
    <property type="entry name" value="Tetracyclin repressor-like, C-terminal domain"/>
    <property type="match status" value="1"/>
</dbReference>
<keyword evidence="1" id="KW-0805">Transcription regulation</keyword>
<dbReference type="InterPro" id="IPR023772">
    <property type="entry name" value="DNA-bd_HTH_TetR-type_CS"/>
</dbReference>
<dbReference type="Pfam" id="PF00440">
    <property type="entry name" value="TetR_N"/>
    <property type="match status" value="1"/>
</dbReference>
<dbReference type="EMBL" id="JADEXG010000068">
    <property type="protein sequence ID" value="MBE9079796.1"/>
    <property type="molecule type" value="Genomic_DNA"/>
</dbReference>
<feature type="domain" description="HTH tetR-type" evidence="5">
    <location>
        <begin position="1"/>
        <end position="50"/>
    </location>
</feature>
<dbReference type="AlphaFoldDB" id="A0A8J7AIP8"/>
<dbReference type="PANTHER" id="PTHR30055:SF223">
    <property type="entry name" value="HTH-TYPE TRANSCRIPTIONAL REGULATOR UIDR"/>
    <property type="match status" value="1"/>
</dbReference>
<evidence type="ECO:0000313" key="7">
    <source>
        <dbReference type="Proteomes" id="UP000636505"/>
    </source>
</evidence>
<dbReference type="GO" id="GO:0003700">
    <property type="term" value="F:DNA-binding transcription factor activity"/>
    <property type="evidence" value="ECO:0007669"/>
    <property type="project" value="TreeGrafter"/>
</dbReference>
<comment type="caution">
    <text evidence="6">The sequence shown here is derived from an EMBL/GenBank/DDBJ whole genome shotgun (WGS) entry which is preliminary data.</text>
</comment>
<evidence type="ECO:0000256" key="4">
    <source>
        <dbReference type="PROSITE-ProRule" id="PRU00335"/>
    </source>
</evidence>
<dbReference type="Pfam" id="PF14246">
    <property type="entry name" value="TetR_C_7"/>
    <property type="match status" value="1"/>
</dbReference>
<reference evidence="6" key="1">
    <citation type="submission" date="2020-10" db="EMBL/GenBank/DDBJ databases">
        <authorList>
            <person name="Castelo-Branco R."/>
            <person name="Eusebio N."/>
            <person name="Adriana R."/>
            <person name="Vieira A."/>
            <person name="Brugerolle De Fraissinette N."/>
            <person name="Rezende De Castro R."/>
            <person name="Schneider M.P."/>
            <person name="Vasconcelos V."/>
            <person name="Leao P.N."/>
        </authorList>
    </citation>
    <scope>NUCLEOTIDE SEQUENCE</scope>
    <source>
        <strain evidence="6">LEGE 07310</strain>
    </source>
</reference>
<dbReference type="InterPro" id="IPR001647">
    <property type="entry name" value="HTH_TetR"/>
</dbReference>
<gene>
    <name evidence="6" type="ORF">IQ241_21290</name>
</gene>
<keyword evidence="2 4" id="KW-0238">DNA-binding</keyword>
<dbReference type="InterPro" id="IPR009057">
    <property type="entry name" value="Homeodomain-like_sf"/>
</dbReference>
<organism evidence="6 7">
    <name type="scientific">Vasconcelosia minhoensis LEGE 07310</name>
    <dbReference type="NCBI Taxonomy" id="915328"/>
    <lineage>
        <taxon>Bacteria</taxon>
        <taxon>Bacillati</taxon>
        <taxon>Cyanobacteriota</taxon>
        <taxon>Cyanophyceae</taxon>
        <taxon>Nodosilineales</taxon>
        <taxon>Cymatolegaceae</taxon>
        <taxon>Vasconcelosia</taxon>
        <taxon>Vasconcelosia minhoensis</taxon>
    </lineage>
</organism>
<dbReference type="PANTHER" id="PTHR30055">
    <property type="entry name" value="HTH-TYPE TRANSCRIPTIONAL REGULATOR RUTR"/>
    <property type="match status" value="1"/>
</dbReference>
<evidence type="ECO:0000313" key="6">
    <source>
        <dbReference type="EMBL" id="MBE9079796.1"/>
    </source>
</evidence>
<dbReference type="SUPFAM" id="SSF46689">
    <property type="entry name" value="Homeodomain-like"/>
    <property type="match status" value="1"/>
</dbReference>
<dbReference type="GO" id="GO:0000976">
    <property type="term" value="F:transcription cis-regulatory region binding"/>
    <property type="evidence" value="ECO:0007669"/>
    <property type="project" value="TreeGrafter"/>
</dbReference>
<sequence length="196" mass="21905">MQEFLANGFAATSMDRVAATAGVSKATVYSHFQDKMGLFTALVYRLAEEKFSAVFDPRDPDCLAGEPRQVLRRVANDMFDQVHRNPQTCEFMRVIVGESGRFPELATPYIEHVAKPIFEALTRYLTARTELQLADPEATARTFIGTLVYHIIVQRVLHGEALMPMERDRIVENLLNLIVPADKSEVSEVSDVSGAT</sequence>
<dbReference type="PROSITE" id="PS50977">
    <property type="entry name" value="HTH_TETR_2"/>
    <property type="match status" value="1"/>
</dbReference>
<dbReference type="InterPro" id="IPR036271">
    <property type="entry name" value="Tet_transcr_reg_TetR-rel_C_sf"/>
</dbReference>
<proteinExistence type="predicted"/>
<evidence type="ECO:0000256" key="1">
    <source>
        <dbReference type="ARBA" id="ARBA00023015"/>
    </source>
</evidence>
<name>A0A8J7AIP8_9CYAN</name>
<feature type="DNA-binding region" description="H-T-H motif" evidence="4">
    <location>
        <begin position="13"/>
        <end position="32"/>
    </location>
</feature>
<dbReference type="InterPro" id="IPR039536">
    <property type="entry name" value="TetR_C_Proteobacteria"/>
</dbReference>